<sequence length="105" mass="11729">MADQSAGTIRRNITSIGKGRDNIEVLGLPLLLKTDSHIITCSLRAGPSWSVGNQVSCRTWAPTSVNEPSLRTTTTFLDYVVVHSCGRQVSVFVWRPRTLEERIFR</sequence>
<reference evidence="1" key="1">
    <citation type="submission" date="2020-07" db="EMBL/GenBank/DDBJ databases">
        <title>The High-quality genome of the commercially important snow crab, Chionoecetes opilio.</title>
        <authorList>
            <person name="Jeong J.-H."/>
            <person name="Ryu S."/>
        </authorList>
    </citation>
    <scope>NUCLEOTIDE SEQUENCE</scope>
    <source>
        <strain evidence="1">MADBK_172401_WGS</strain>
        <tissue evidence="1">Digestive gland</tissue>
    </source>
</reference>
<dbReference type="EMBL" id="JACEEZ010025939">
    <property type="protein sequence ID" value="KAG0696020.1"/>
    <property type="molecule type" value="Genomic_DNA"/>
</dbReference>
<dbReference type="AlphaFoldDB" id="A0A8J8WCW6"/>
<proteinExistence type="predicted"/>
<organism evidence="1 2">
    <name type="scientific">Chionoecetes opilio</name>
    <name type="common">Atlantic snow crab</name>
    <name type="synonym">Cancer opilio</name>
    <dbReference type="NCBI Taxonomy" id="41210"/>
    <lineage>
        <taxon>Eukaryota</taxon>
        <taxon>Metazoa</taxon>
        <taxon>Ecdysozoa</taxon>
        <taxon>Arthropoda</taxon>
        <taxon>Crustacea</taxon>
        <taxon>Multicrustacea</taxon>
        <taxon>Malacostraca</taxon>
        <taxon>Eumalacostraca</taxon>
        <taxon>Eucarida</taxon>
        <taxon>Decapoda</taxon>
        <taxon>Pleocyemata</taxon>
        <taxon>Brachyura</taxon>
        <taxon>Eubrachyura</taxon>
        <taxon>Majoidea</taxon>
        <taxon>Majidae</taxon>
        <taxon>Chionoecetes</taxon>
    </lineage>
</organism>
<keyword evidence="2" id="KW-1185">Reference proteome</keyword>
<comment type="caution">
    <text evidence="1">The sequence shown here is derived from an EMBL/GenBank/DDBJ whole genome shotgun (WGS) entry which is preliminary data.</text>
</comment>
<protein>
    <submittedName>
        <fullName evidence="1">Uncharacterized protein</fullName>
    </submittedName>
</protein>
<evidence type="ECO:0000313" key="1">
    <source>
        <dbReference type="EMBL" id="KAG0696020.1"/>
    </source>
</evidence>
<evidence type="ECO:0000313" key="2">
    <source>
        <dbReference type="Proteomes" id="UP000770661"/>
    </source>
</evidence>
<gene>
    <name evidence="1" type="ORF">GWK47_026673</name>
</gene>
<dbReference type="Proteomes" id="UP000770661">
    <property type="component" value="Unassembled WGS sequence"/>
</dbReference>
<name>A0A8J8WCW6_CHIOP</name>
<accession>A0A8J8WCW6</accession>